<feature type="signal peptide" evidence="1">
    <location>
        <begin position="1"/>
        <end position="25"/>
    </location>
</feature>
<feature type="chain" id="PRO_5009100466" description="Carbohydrate-binding domain-containing protein" evidence="1">
    <location>
        <begin position="26"/>
        <end position="263"/>
    </location>
</feature>
<evidence type="ECO:0008006" key="4">
    <source>
        <dbReference type="Google" id="ProtNLM"/>
    </source>
</evidence>
<evidence type="ECO:0000313" key="2">
    <source>
        <dbReference type="EMBL" id="AOP35981.1"/>
    </source>
</evidence>
<keyword evidence="1" id="KW-0732">Signal</keyword>
<dbReference type="AlphaFoldDB" id="A0A1D7V2C0"/>
<dbReference type="EMBL" id="CP015217">
    <property type="protein sequence ID" value="AOP35981.1"/>
    <property type="molecule type" value="Genomic_DNA"/>
</dbReference>
<gene>
    <name evidence="2" type="ORF">A0128_07770</name>
</gene>
<evidence type="ECO:0000256" key="1">
    <source>
        <dbReference type="SAM" id="SignalP"/>
    </source>
</evidence>
<reference evidence="2 3" key="1">
    <citation type="submission" date="2016-04" db="EMBL/GenBank/DDBJ databases">
        <title>Complete genome seqeunce of Leptospira alstonii serovar Room22.</title>
        <authorList>
            <person name="Nally J.E."/>
            <person name="Bayles D.O."/>
            <person name="Hurley D."/>
            <person name="Fanning S."/>
            <person name="McMahon B.J."/>
            <person name="Arent Z."/>
        </authorList>
    </citation>
    <scope>NUCLEOTIDE SEQUENCE [LARGE SCALE GENOMIC DNA]</scope>
    <source>
        <strain evidence="2 3">GWTS #1</strain>
    </source>
</reference>
<organism evidence="2 3">
    <name type="scientific">Leptospira tipperaryensis</name>
    <dbReference type="NCBI Taxonomy" id="2564040"/>
    <lineage>
        <taxon>Bacteria</taxon>
        <taxon>Pseudomonadati</taxon>
        <taxon>Spirochaetota</taxon>
        <taxon>Spirochaetia</taxon>
        <taxon>Leptospirales</taxon>
        <taxon>Leptospiraceae</taxon>
        <taxon>Leptospira</taxon>
    </lineage>
</organism>
<evidence type="ECO:0000313" key="3">
    <source>
        <dbReference type="Proteomes" id="UP000094197"/>
    </source>
</evidence>
<accession>A0A1D7V2C0</accession>
<dbReference type="Proteomes" id="UP000094197">
    <property type="component" value="Chromosome 1"/>
</dbReference>
<proteinExistence type="predicted"/>
<dbReference type="KEGG" id="laj:A0128_07770"/>
<protein>
    <recommendedName>
        <fullName evidence="4">Carbohydrate-binding domain-containing protein</fullName>
    </recommendedName>
</protein>
<keyword evidence="3" id="KW-1185">Reference proteome</keyword>
<sequence length="263" mass="30798">MYSKWIKRFFLFCCILPFFSLPSNSRAPESVTAAPGSILFSKSKNVRLEEEKLSIFCEDKCSIKATYKINSLQKGDYLFSFVLPASATLEILHNQKRISVASKEKKSLKILSQAMREQKKEYGQWKPFDIPHIAEFQLELPVGIQELEILYTMRPGQNETGFGYLSFGNSDFWGVIEYDLWPAKEWVSENFKLTFEMSVQEERSFFFFGRRTVECFDAKDLRRNKLEPSEETFKSGNRILTYRFGFQFPDVLRCFYDMDGALY</sequence>
<name>A0A1D7V2C0_9LEPT</name>